<gene>
    <name evidence="2" type="ORF">ACFQ2J_10215</name>
</gene>
<feature type="transmembrane region" description="Helical" evidence="1">
    <location>
        <begin position="78"/>
        <end position="100"/>
    </location>
</feature>
<keyword evidence="1" id="KW-0472">Membrane</keyword>
<dbReference type="Proteomes" id="UP001596990">
    <property type="component" value="Unassembled WGS sequence"/>
</dbReference>
<reference evidence="3" key="1">
    <citation type="journal article" date="2019" name="Int. J. Syst. Evol. Microbiol.">
        <title>The Global Catalogue of Microorganisms (GCM) 10K type strain sequencing project: providing services to taxonomists for standard genome sequencing and annotation.</title>
        <authorList>
            <consortium name="The Broad Institute Genomics Platform"/>
            <consortium name="The Broad Institute Genome Sequencing Center for Infectious Disease"/>
            <person name="Wu L."/>
            <person name="Ma J."/>
        </authorList>
    </citation>
    <scope>NUCLEOTIDE SEQUENCE [LARGE SCALE GENOMIC DNA]</scope>
    <source>
        <strain evidence="3">CCUG 56607</strain>
    </source>
</reference>
<name>A0ABW3L0S4_9BACI</name>
<organism evidence="2 3">
    <name type="scientific">Thalassobacillus hwangdonensis</name>
    <dbReference type="NCBI Taxonomy" id="546108"/>
    <lineage>
        <taxon>Bacteria</taxon>
        <taxon>Bacillati</taxon>
        <taxon>Bacillota</taxon>
        <taxon>Bacilli</taxon>
        <taxon>Bacillales</taxon>
        <taxon>Bacillaceae</taxon>
        <taxon>Thalassobacillus</taxon>
    </lineage>
</organism>
<keyword evidence="3" id="KW-1185">Reference proteome</keyword>
<protein>
    <submittedName>
        <fullName evidence="2">Uncharacterized protein</fullName>
    </submittedName>
</protein>
<feature type="transmembrane region" description="Helical" evidence="1">
    <location>
        <begin position="45"/>
        <end position="66"/>
    </location>
</feature>
<keyword evidence="1" id="KW-1133">Transmembrane helix</keyword>
<sequence>MELVKKNPKLKLRETRFGVVSFLCALLTLAYLNIFLLSLNSFNPFANLFLQIIPTTGIITGFVSFFRVGYRKTFTWWALGLYAFMFICVVFIGFIEFATYTKP</sequence>
<evidence type="ECO:0000313" key="3">
    <source>
        <dbReference type="Proteomes" id="UP001596990"/>
    </source>
</evidence>
<evidence type="ECO:0000313" key="2">
    <source>
        <dbReference type="EMBL" id="MFD1019545.1"/>
    </source>
</evidence>
<proteinExistence type="predicted"/>
<dbReference type="RefSeq" id="WP_386059611.1">
    <property type="nucleotide sequence ID" value="NZ_JBHTKL010000005.1"/>
</dbReference>
<evidence type="ECO:0000256" key="1">
    <source>
        <dbReference type="SAM" id="Phobius"/>
    </source>
</evidence>
<feature type="transmembrane region" description="Helical" evidence="1">
    <location>
        <begin position="20"/>
        <end position="39"/>
    </location>
</feature>
<accession>A0ABW3L0S4</accession>
<dbReference type="EMBL" id="JBHTKL010000005">
    <property type="protein sequence ID" value="MFD1019545.1"/>
    <property type="molecule type" value="Genomic_DNA"/>
</dbReference>
<comment type="caution">
    <text evidence="2">The sequence shown here is derived from an EMBL/GenBank/DDBJ whole genome shotgun (WGS) entry which is preliminary data.</text>
</comment>
<keyword evidence="1" id="KW-0812">Transmembrane</keyword>